<evidence type="ECO:0000256" key="1">
    <source>
        <dbReference type="SAM" id="SignalP"/>
    </source>
</evidence>
<accession>A0A3Q3DKG5</accession>
<keyword evidence="1" id="KW-0732">Signal</keyword>
<feature type="signal peptide" evidence="1">
    <location>
        <begin position="1"/>
        <end position="23"/>
    </location>
</feature>
<organism evidence="2 3">
    <name type="scientific">Hippocampus comes</name>
    <name type="common">Tiger tail seahorse</name>
    <dbReference type="NCBI Taxonomy" id="109280"/>
    <lineage>
        <taxon>Eukaryota</taxon>
        <taxon>Metazoa</taxon>
        <taxon>Chordata</taxon>
        <taxon>Craniata</taxon>
        <taxon>Vertebrata</taxon>
        <taxon>Euteleostomi</taxon>
        <taxon>Actinopterygii</taxon>
        <taxon>Neopterygii</taxon>
        <taxon>Teleostei</taxon>
        <taxon>Neoteleostei</taxon>
        <taxon>Acanthomorphata</taxon>
        <taxon>Syngnathiaria</taxon>
        <taxon>Syngnathiformes</taxon>
        <taxon>Syngnathoidei</taxon>
        <taxon>Syngnathidae</taxon>
        <taxon>Hippocampus</taxon>
    </lineage>
</organism>
<dbReference type="PANTHER" id="PTHR38564:SF2">
    <property type="entry name" value="WU:FC46H12 PRECURSOR"/>
    <property type="match status" value="1"/>
</dbReference>
<dbReference type="OMA" id="TSPNDYC"/>
<reference evidence="2" key="2">
    <citation type="submission" date="2025-09" db="UniProtKB">
        <authorList>
            <consortium name="Ensembl"/>
        </authorList>
    </citation>
    <scope>IDENTIFICATION</scope>
</reference>
<protein>
    <submittedName>
        <fullName evidence="2">Uncharacterized protein</fullName>
    </submittedName>
</protein>
<sequence length="167" mass="18574">MSLPPQLFASALLLILPLQPIAAGSLPACRVIWLFKQACYEQVEAVRQQVKAWSTKTCADSQEECMYELVKDSASFLKIRHTSPSTHSISELFFEFNPPSAPEFCCVKAAAITKSSNSTSNNYCQLYNLMAGSGLIQKQGVREICNEDMCPSKKTAACAQDRWTRMH</sequence>
<name>A0A3Q3DKG5_HIPCM</name>
<keyword evidence="3" id="KW-1185">Reference proteome</keyword>
<dbReference type="AlphaFoldDB" id="A0A3Q3DKG5"/>
<dbReference type="Ensembl" id="ENSHCOT00000022086.1">
    <property type="protein sequence ID" value="ENSHCOP00000014455.1"/>
    <property type="gene ID" value="ENSHCOG00000017823.1"/>
</dbReference>
<evidence type="ECO:0000313" key="3">
    <source>
        <dbReference type="Proteomes" id="UP000264820"/>
    </source>
</evidence>
<proteinExistence type="predicted"/>
<feature type="chain" id="PRO_5018651003" evidence="1">
    <location>
        <begin position="24"/>
        <end position="167"/>
    </location>
</feature>
<dbReference type="PANTHER" id="PTHR38564">
    <property type="entry name" value="SI:CH73-250A16.5-RELATED"/>
    <property type="match status" value="1"/>
</dbReference>
<dbReference type="Proteomes" id="UP000264820">
    <property type="component" value="Unplaced"/>
</dbReference>
<dbReference type="GeneTree" id="ENSGT00940000175258"/>
<reference evidence="2" key="1">
    <citation type="submission" date="2025-08" db="UniProtKB">
        <authorList>
            <consortium name="Ensembl"/>
        </authorList>
    </citation>
    <scope>IDENTIFICATION</scope>
</reference>
<evidence type="ECO:0000313" key="2">
    <source>
        <dbReference type="Ensembl" id="ENSHCOP00000014455.1"/>
    </source>
</evidence>